<evidence type="ECO:0000256" key="2">
    <source>
        <dbReference type="PROSITE-ProRule" id="PRU00708"/>
    </source>
</evidence>
<feature type="transmembrane region" description="Helical" evidence="3">
    <location>
        <begin position="12"/>
        <end position="34"/>
    </location>
</feature>
<dbReference type="InterPro" id="IPR011990">
    <property type="entry name" value="TPR-like_helical_dom_sf"/>
</dbReference>
<dbReference type="PANTHER" id="PTHR47926:SF371">
    <property type="entry name" value="TETRATRICOPEPTIDE REPEAT-LIKE SUPERFAMILY PROTEIN"/>
    <property type="match status" value="1"/>
</dbReference>
<dbReference type="InterPro" id="IPR046848">
    <property type="entry name" value="E_motif"/>
</dbReference>
<reference evidence="4" key="1">
    <citation type="journal article" date="2018" name="Molecules">
        <title>The Pentatricopeptide Repeat Gene Family in Salvia miltiorrhiza: Genome-Wide Characterization and Expression Analysis.</title>
        <authorList>
            <person name="Li H."/>
            <person name="Li C."/>
            <person name="Deng Y."/>
            <person name="Jiang X."/>
            <person name="Lu S."/>
        </authorList>
    </citation>
    <scope>NUCLEOTIDE SEQUENCE</scope>
</reference>
<accession>A0A678WD68</accession>
<keyword evidence="1" id="KW-0677">Repeat</keyword>
<protein>
    <submittedName>
        <fullName evidence="4">Pentatricopeptide repeat protein</fullName>
    </submittedName>
</protein>
<evidence type="ECO:0000256" key="1">
    <source>
        <dbReference type="ARBA" id="ARBA00022737"/>
    </source>
</evidence>
<dbReference type="GO" id="GO:0003723">
    <property type="term" value="F:RNA binding"/>
    <property type="evidence" value="ECO:0007669"/>
    <property type="project" value="InterPro"/>
</dbReference>
<name>A0A678WD68_SALMI</name>
<dbReference type="Pfam" id="PF13041">
    <property type="entry name" value="PPR_2"/>
    <property type="match status" value="1"/>
</dbReference>
<dbReference type="FunFam" id="1.25.40.10:FF:000090">
    <property type="entry name" value="Pentatricopeptide repeat-containing protein, chloroplastic"/>
    <property type="match status" value="1"/>
</dbReference>
<feature type="repeat" description="PPR" evidence="2">
    <location>
        <begin position="399"/>
        <end position="429"/>
    </location>
</feature>
<dbReference type="GO" id="GO:0009451">
    <property type="term" value="P:RNA modification"/>
    <property type="evidence" value="ECO:0007669"/>
    <property type="project" value="InterPro"/>
</dbReference>
<feature type="repeat" description="PPR" evidence="2">
    <location>
        <begin position="430"/>
        <end position="464"/>
    </location>
</feature>
<evidence type="ECO:0000256" key="3">
    <source>
        <dbReference type="SAM" id="Phobius"/>
    </source>
</evidence>
<dbReference type="Gene3D" id="1.25.40.10">
    <property type="entry name" value="Tetratricopeptide repeat domain"/>
    <property type="match status" value="3"/>
</dbReference>
<dbReference type="InterPro" id="IPR002885">
    <property type="entry name" value="PPR_rpt"/>
</dbReference>
<evidence type="ECO:0000313" key="4">
    <source>
        <dbReference type="EMBL" id="AYM00695.1"/>
    </source>
</evidence>
<keyword evidence="3" id="KW-0472">Membrane</keyword>
<feature type="repeat" description="PPR" evidence="2">
    <location>
        <begin position="297"/>
        <end position="331"/>
    </location>
</feature>
<dbReference type="Pfam" id="PF01535">
    <property type="entry name" value="PPR"/>
    <property type="match status" value="5"/>
</dbReference>
<dbReference type="EMBL" id="MH004695">
    <property type="protein sequence ID" value="AYM00695.1"/>
    <property type="molecule type" value="mRNA"/>
</dbReference>
<sequence length="659" mass="74183">MGRSGPQLKIRLYFPARLLTASLFLNYSFIFSFGNCFSIIVQVSKFEIFSDHKIAIPAANLASDIARIFEQKLILLIKSCKTWKQLQQIQSQITINATEHRNHIVSSHFLSKCTELRQTGYARQVFDRLPDRRHTSLWNVMSKGYLQNDALSEVAVLFCDMIRENVSPNCYTLPAVLKSCCKSSSWKEGEQVHCIAVKNGFISNTYVGTNLIELYSGAGRLVCAYRAFTEMVDRNVVSWTAMITGYVANGDLVSARRLFDLAPERDVVLWNRMVSVQIDLGDMVEAKRLFDMMPCKDLMSYNTLLNGYAKNGDVEGCERLFESMQERNYFSWNGLIGAYAHNGRFLEVLDAFKRMLKETNVQPNDATLVNVLAACARLGDLDFGKKVHKYAEEYGYEGNVYVCNGLIDMYAKCGLVECAIRLFEGMVKKDIITWNTIINALAVHGHGGEALSIFSKMKNGGEKPDGITFIGILCACSHMGLVEDGLAYFNSMTDEYAIQPKIEHYGCVVDLLARGGHLEQAVEFIHSMPVKADSVIWTALLAASRIHKKIMLAELSLQRLIELDPCNPANYVMLSNVYGEAGKWEARARVKVAMRDTGSKKVPGWSSVQTEDGGVAEFYCFDERHSRTEEIYVALRGLTKLLRLSECKIEELMELQLQT</sequence>
<proteinExistence type="evidence at transcript level"/>
<dbReference type="PROSITE" id="PS51375">
    <property type="entry name" value="PPR"/>
    <property type="match status" value="5"/>
</dbReference>
<organism evidence="4">
    <name type="scientific">Salvia miltiorrhiza</name>
    <name type="common">Chinese sage</name>
    <dbReference type="NCBI Taxonomy" id="226208"/>
    <lineage>
        <taxon>Eukaryota</taxon>
        <taxon>Viridiplantae</taxon>
        <taxon>Streptophyta</taxon>
        <taxon>Embryophyta</taxon>
        <taxon>Tracheophyta</taxon>
        <taxon>Spermatophyta</taxon>
        <taxon>Magnoliopsida</taxon>
        <taxon>eudicotyledons</taxon>
        <taxon>Gunneridae</taxon>
        <taxon>Pentapetalae</taxon>
        <taxon>asterids</taxon>
        <taxon>lamiids</taxon>
        <taxon>Lamiales</taxon>
        <taxon>Lamiaceae</taxon>
        <taxon>Nepetoideae</taxon>
        <taxon>Mentheae</taxon>
        <taxon>Salviinae</taxon>
        <taxon>Salvia</taxon>
        <taxon>Salvia incertae sedis</taxon>
    </lineage>
</organism>
<reference evidence="4" key="2">
    <citation type="submission" date="2018-02" db="EMBL/GenBank/DDBJ databases">
        <authorList>
            <person name="Li H.Q."/>
            <person name="Lu S.F."/>
        </authorList>
    </citation>
    <scope>NUCLEOTIDE SEQUENCE</scope>
</reference>
<dbReference type="AlphaFoldDB" id="A0A678WD68"/>
<dbReference type="NCBIfam" id="TIGR00756">
    <property type="entry name" value="PPR"/>
    <property type="match status" value="5"/>
</dbReference>
<keyword evidence="3" id="KW-0812">Transmembrane</keyword>
<feature type="repeat" description="PPR" evidence="2">
    <location>
        <begin position="235"/>
        <end position="269"/>
    </location>
</feature>
<dbReference type="Pfam" id="PF20431">
    <property type="entry name" value="E_motif"/>
    <property type="match status" value="1"/>
</dbReference>
<dbReference type="InterPro" id="IPR046960">
    <property type="entry name" value="PPR_At4g14850-like_plant"/>
</dbReference>
<keyword evidence="3" id="KW-1133">Transmembrane helix</keyword>
<feature type="repeat" description="PPR" evidence="2">
    <location>
        <begin position="134"/>
        <end position="168"/>
    </location>
</feature>
<dbReference type="SUPFAM" id="SSF48452">
    <property type="entry name" value="TPR-like"/>
    <property type="match status" value="1"/>
</dbReference>
<dbReference type="PANTHER" id="PTHR47926">
    <property type="entry name" value="PENTATRICOPEPTIDE REPEAT-CONTAINING PROTEIN"/>
    <property type="match status" value="1"/>
</dbReference>